<keyword evidence="2" id="KW-1185">Reference proteome</keyword>
<comment type="caution">
    <text evidence="1">The sequence shown here is derived from an EMBL/GenBank/DDBJ whole genome shotgun (WGS) entry which is preliminary data.</text>
</comment>
<accession>A0ACC2TT84</accession>
<proteinExistence type="predicted"/>
<name>A0ACC2TT84_9FUNG</name>
<protein>
    <submittedName>
        <fullName evidence="1">Ankyrin repeat and SOCS box protein 3</fullName>
    </submittedName>
</protein>
<reference evidence="1" key="1">
    <citation type="submission" date="2022-04" db="EMBL/GenBank/DDBJ databases">
        <title>Genome of the entomopathogenic fungus Entomophthora muscae.</title>
        <authorList>
            <person name="Elya C."/>
            <person name="Lovett B.R."/>
            <person name="Lee E."/>
            <person name="Macias A.M."/>
            <person name="Hajek A.E."/>
            <person name="De Bivort B.L."/>
            <person name="Kasson M.T."/>
            <person name="De Fine Licht H.H."/>
            <person name="Stajich J.E."/>
        </authorList>
    </citation>
    <scope>NUCLEOTIDE SEQUENCE</scope>
    <source>
        <strain evidence="1">Berkeley</strain>
    </source>
</reference>
<dbReference type="EMBL" id="QTSX02002182">
    <property type="protein sequence ID" value="KAJ9077735.1"/>
    <property type="molecule type" value="Genomic_DNA"/>
</dbReference>
<sequence length="514" mass="57339">MPAHPQASDYNSLLVASPIHTTNSATGLSDPEAQPTLCYPDQEEIEKDQLHRVLSVNALTQGPRVRKEPLLAPEAQDTVTLPYSKQLALPLTEVTHESNCAKKMFQLLKFVHVSAYLEKLKGISPILSTALESFLIKYKDMNVYRVVSLSTENGDQKDCTYIDMVVHKVKVRAIIDSGAPGNIVSSKLMKKLKLAPDLDYQEVFGTADLLTTKAMGACSSLPLWFGKLIATAPAIVLENSSYDLLIGTGFMTKYRTIKNHGDDNFKNLGQIIPIYYTGNKVVDLPKKKLHFINIKYADRDIPIAYTLQHRKLKLFPISTKGYNDIPLFASSAFFIPSGSQVLHHTRLSLELPPGLHGEVFSHTGASQPEPWICPGVVMSGPEDLQVLLANLSPSPLLVQKNQHIDYVKLEEHSKLVRVSPFAVLDELGLLEEKPMALTMIPRDSLLGLKETEKDQTITLFEKYKEVFAKDDFYLGKAARVEHVIDTQGHTPIKSRSIRRSQVNQAIVNEELKNY</sequence>
<dbReference type="Proteomes" id="UP001165960">
    <property type="component" value="Unassembled WGS sequence"/>
</dbReference>
<evidence type="ECO:0000313" key="2">
    <source>
        <dbReference type="Proteomes" id="UP001165960"/>
    </source>
</evidence>
<evidence type="ECO:0000313" key="1">
    <source>
        <dbReference type="EMBL" id="KAJ9077735.1"/>
    </source>
</evidence>
<organism evidence="1 2">
    <name type="scientific">Entomophthora muscae</name>
    <dbReference type="NCBI Taxonomy" id="34485"/>
    <lineage>
        <taxon>Eukaryota</taxon>
        <taxon>Fungi</taxon>
        <taxon>Fungi incertae sedis</taxon>
        <taxon>Zoopagomycota</taxon>
        <taxon>Entomophthoromycotina</taxon>
        <taxon>Entomophthoromycetes</taxon>
        <taxon>Entomophthorales</taxon>
        <taxon>Entomophthoraceae</taxon>
        <taxon>Entomophthora</taxon>
    </lineage>
</organism>
<gene>
    <name evidence="1" type="primary">ASB3_2</name>
    <name evidence="1" type="ORF">DSO57_1014000</name>
</gene>